<organism evidence="1 2">
    <name type="scientific">Kickxella alabastrina</name>
    <dbReference type="NCBI Taxonomy" id="61397"/>
    <lineage>
        <taxon>Eukaryota</taxon>
        <taxon>Fungi</taxon>
        <taxon>Fungi incertae sedis</taxon>
        <taxon>Zoopagomycota</taxon>
        <taxon>Kickxellomycotina</taxon>
        <taxon>Kickxellomycetes</taxon>
        <taxon>Kickxellales</taxon>
        <taxon>Kickxellaceae</taxon>
        <taxon>Kickxella</taxon>
    </lineage>
</organism>
<keyword evidence="2" id="KW-1185">Reference proteome</keyword>
<accession>A0ACC1IBZ7</accession>
<protein>
    <submittedName>
        <fullName evidence="1">Uncharacterized protein</fullName>
    </submittedName>
</protein>
<name>A0ACC1IBZ7_9FUNG</name>
<dbReference type="Proteomes" id="UP001150581">
    <property type="component" value="Unassembled WGS sequence"/>
</dbReference>
<evidence type="ECO:0000313" key="2">
    <source>
        <dbReference type="Proteomes" id="UP001150581"/>
    </source>
</evidence>
<dbReference type="EMBL" id="JANBPG010001051">
    <property type="protein sequence ID" value="KAJ1892090.1"/>
    <property type="molecule type" value="Genomic_DNA"/>
</dbReference>
<gene>
    <name evidence="1" type="ORF">LPJ66_006551</name>
</gene>
<reference evidence="1" key="1">
    <citation type="submission" date="2022-07" db="EMBL/GenBank/DDBJ databases">
        <title>Phylogenomic reconstructions and comparative analyses of Kickxellomycotina fungi.</title>
        <authorList>
            <person name="Reynolds N.K."/>
            <person name="Stajich J.E."/>
            <person name="Barry K."/>
            <person name="Grigoriev I.V."/>
            <person name="Crous P."/>
            <person name="Smith M.E."/>
        </authorList>
    </citation>
    <scope>NUCLEOTIDE SEQUENCE</scope>
    <source>
        <strain evidence="1">Benny 63K</strain>
    </source>
</reference>
<proteinExistence type="predicted"/>
<evidence type="ECO:0000313" key="1">
    <source>
        <dbReference type="EMBL" id="KAJ1892090.1"/>
    </source>
</evidence>
<comment type="caution">
    <text evidence="1">The sequence shown here is derived from an EMBL/GenBank/DDBJ whole genome shotgun (WGS) entry which is preliminary data.</text>
</comment>
<sequence>MSMLNSTRRNAQHRLNNGLTSPGGISGRTLKTFDKHAERQLAEEQRMAMLENFDMEVQDKIRSMRTQLEADKKDLVLKADCEVAQLPKCVREMNLKMFLRDYGGDVSAAVRGTLKLDSDSSEELYNLPEIPSAIRARRKLAQNEYK</sequence>